<keyword evidence="2" id="KW-1185">Reference proteome</keyword>
<proteinExistence type="predicted"/>
<dbReference type="EMBL" id="JASWJB010000075">
    <property type="protein sequence ID" value="KAK2601567.1"/>
    <property type="molecule type" value="Genomic_DNA"/>
</dbReference>
<evidence type="ECO:0000313" key="1">
    <source>
        <dbReference type="EMBL" id="KAK2601567.1"/>
    </source>
</evidence>
<reference evidence="1" key="1">
    <citation type="submission" date="2023-06" db="EMBL/GenBank/DDBJ databases">
        <title>Conoideocrella luteorostrata (Hypocreales: Clavicipitaceae), a potential biocontrol fungus for elongate hemlock scale in United States Christmas tree production areas.</title>
        <authorList>
            <person name="Barrett H."/>
            <person name="Lovett B."/>
            <person name="Macias A.M."/>
            <person name="Stajich J.E."/>
            <person name="Kasson M.T."/>
        </authorList>
    </citation>
    <scope>NUCLEOTIDE SEQUENCE</scope>
    <source>
        <strain evidence="1">ARSEF 14590</strain>
    </source>
</reference>
<name>A0AAJ0CQI4_9HYPO</name>
<dbReference type="AlphaFoldDB" id="A0AAJ0CQI4"/>
<sequence>MSDSYAIEPALAIDWAVDDQRVDVIATSYVVDSDPDQKLQKAIKKAIDNKALDQSISGSSVAVALAARIASVSITGDGLPNPGRKYCATSSEAEPSGQMRSLSNLTALPSRFGIVKHPDAMIAEGSDKHAPLEKICKAGNTGAGKGSLYNDPYMPNVEEFLDDFCPEGEKKYKKW</sequence>
<dbReference type="Proteomes" id="UP001251528">
    <property type="component" value="Unassembled WGS sequence"/>
</dbReference>
<evidence type="ECO:0000313" key="2">
    <source>
        <dbReference type="Proteomes" id="UP001251528"/>
    </source>
</evidence>
<gene>
    <name evidence="1" type="ORF">QQS21_004885</name>
</gene>
<protein>
    <submittedName>
        <fullName evidence="1">Uncharacterized protein</fullName>
    </submittedName>
</protein>
<accession>A0AAJ0CQI4</accession>
<organism evidence="1 2">
    <name type="scientific">Conoideocrella luteorostrata</name>
    <dbReference type="NCBI Taxonomy" id="1105319"/>
    <lineage>
        <taxon>Eukaryota</taxon>
        <taxon>Fungi</taxon>
        <taxon>Dikarya</taxon>
        <taxon>Ascomycota</taxon>
        <taxon>Pezizomycotina</taxon>
        <taxon>Sordariomycetes</taxon>
        <taxon>Hypocreomycetidae</taxon>
        <taxon>Hypocreales</taxon>
        <taxon>Clavicipitaceae</taxon>
        <taxon>Conoideocrella</taxon>
    </lineage>
</organism>
<comment type="caution">
    <text evidence="1">The sequence shown here is derived from an EMBL/GenBank/DDBJ whole genome shotgun (WGS) entry which is preliminary data.</text>
</comment>